<keyword evidence="1" id="KW-0812">Transmembrane</keyword>
<dbReference type="SUPFAM" id="SSF103473">
    <property type="entry name" value="MFS general substrate transporter"/>
    <property type="match status" value="1"/>
</dbReference>
<accession>A0A835SWY2</accession>
<keyword evidence="3" id="KW-1185">Reference proteome</keyword>
<feature type="transmembrane region" description="Helical" evidence="1">
    <location>
        <begin position="497"/>
        <end position="516"/>
    </location>
</feature>
<evidence type="ECO:0000256" key="1">
    <source>
        <dbReference type="SAM" id="Phobius"/>
    </source>
</evidence>
<gene>
    <name evidence="2" type="ORF">HXX76_010553</name>
</gene>
<sequence length="615" mass="65922">MSHIITQLAVDESSGGEPRVVCCGARAPANASDGLRCRWGDSGVEVPARAEAGGGVSCCVPPLEGLNADVEASKGVPVQVLHNGTLLHEDTVPLETMQLLRARKGARATADGFVTTPAGVVEPMVADSDVAAAAAAGDSAGGDASAKAPGFEKSETRKEMLQRKYSALKPFVIISLSYLLFTTTDGAVRMIVLLHAYKAGFSAWQVAIMFTLYELAGVVTNLAAGMMGARWGIKWTLLSGLSLQLAGIGMLYGWQDEWNTADNRWKGILFVTCAQLLCGIAKDLTKLGGKTVTKLVTPDEKQSSLFKLVSFITGMKNSLKGIGYFIGAAAVSFNYYFALSLLEVLILLAMPWAVLGLSEQLGRARKENLTLSKIFKQPYNINVLSVSRYFLFGSRDMWFEVPLPFFLRDAVYGLGWSRPLTGLFLAVWIIVYGQVQSWTPQLVLQPLRQSPANKYVAVLWNLLLVLTPLFMGLMLQATPIFTSHDLGGMTGVMVGGLGAFCLLFAVNSSIHSYLIVRYAQGDKVAMNVGFYYCANAMGRLTGTLVSGALYSYAGDTVIQGFAACFWASVGFALLSALVEMFVHDNSGGLLCGPCFTIVKPPPDAAAGPSVDIELE</sequence>
<evidence type="ECO:0000313" key="2">
    <source>
        <dbReference type="EMBL" id="KAG2429769.1"/>
    </source>
</evidence>
<dbReference type="PANTHER" id="PTHR23547:SF1">
    <property type="entry name" value="MAJOR FACILITATOR SUPERFAMILY MFS_1"/>
    <property type="match status" value="1"/>
</dbReference>
<feature type="transmembrane region" description="Helical" evidence="1">
    <location>
        <begin position="203"/>
        <end position="223"/>
    </location>
</feature>
<keyword evidence="1" id="KW-0472">Membrane</keyword>
<comment type="caution">
    <text evidence="2">The sequence shown here is derived from an EMBL/GenBank/DDBJ whole genome shotgun (WGS) entry which is preliminary data.</text>
</comment>
<dbReference type="EMBL" id="JAEHOC010000029">
    <property type="protein sequence ID" value="KAG2429769.1"/>
    <property type="molecule type" value="Genomic_DNA"/>
</dbReference>
<feature type="transmembrane region" description="Helical" evidence="1">
    <location>
        <begin position="171"/>
        <end position="197"/>
    </location>
</feature>
<dbReference type="Proteomes" id="UP000650467">
    <property type="component" value="Unassembled WGS sequence"/>
</dbReference>
<name>A0A835SWY2_CHLIN</name>
<feature type="transmembrane region" description="Helical" evidence="1">
    <location>
        <begin position="528"/>
        <end position="552"/>
    </location>
</feature>
<feature type="transmembrane region" description="Helical" evidence="1">
    <location>
        <begin position="558"/>
        <end position="578"/>
    </location>
</feature>
<dbReference type="InterPro" id="IPR036259">
    <property type="entry name" value="MFS_trans_sf"/>
</dbReference>
<feature type="transmembrane region" description="Helical" evidence="1">
    <location>
        <begin position="333"/>
        <end position="357"/>
    </location>
</feature>
<dbReference type="OrthoDB" id="196955at2759"/>
<feature type="transmembrane region" description="Helical" evidence="1">
    <location>
        <begin position="455"/>
        <end position="477"/>
    </location>
</feature>
<feature type="transmembrane region" description="Helical" evidence="1">
    <location>
        <begin position="235"/>
        <end position="255"/>
    </location>
</feature>
<proteinExistence type="predicted"/>
<organism evidence="2 3">
    <name type="scientific">Chlamydomonas incerta</name>
    <dbReference type="NCBI Taxonomy" id="51695"/>
    <lineage>
        <taxon>Eukaryota</taxon>
        <taxon>Viridiplantae</taxon>
        <taxon>Chlorophyta</taxon>
        <taxon>core chlorophytes</taxon>
        <taxon>Chlorophyceae</taxon>
        <taxon>CS clade</taxon>
        <taxon>Chlamydomonadales</taxon>
        <taxon>Chlamydomonadaceae</taxon>
        <taxon>Chlamydomonas</taxon>
    </lineage>
</organism>
<keyword evidence="1" id="KW-1133">Transmembrane helix</keyword>
<dbReference type="AlphaFoldDB" id="A0A835SWY2"/>
<evidence type="ECO:0000313" key="3">
    <source>
        <dbReference type="Proteomes" id="UP000650467"/>
    </source>
</evidence>
<protein>
    <submittedName>
        <fullName evidence="2">Uncharacterized protein</fullName>
    </submittedName>
</protein>
<dbReference type="InterPro" id="IPR047769">
    <property type="entry name" value="MFS_ArsJ"/>
</dbReference>
<dbReference type="Gene3D" id="1.20.1250.20">
    <property type="entry name" value="MFS general substrate transporter like domains"/>
    <property type="match status" value="1"/>
</dbReference>
<reference evidence="2" key="1">
    <citation type="journal article" date="2020" name="bioRxiv">
        <title>Comparative genomics of Chlamydomonas.</title>
        <authorList>
            <person name="Craig R.J."/>
            <person name="Hasan A.R."/>
            <person name="Ness R.W."/>
            <person name="Keightley P.D."/>
        </authorList>
    </citation>
    <scope>NUCLEOTIDE SEQUENCE</scope>
    <source>
        <strain evidence="2">SAG 7.73</strain>
    </source>
</reference>
<dbReference type="PANTHER" id="PTHR23547">
    <property type="entry name" value="MAJOR FACILITATOR SUPERFAMILY DOMAIN, GENERAL SUBSTRATE TRANSPORTER"/>
    <property type="match status" value="1"/>
</dbReference>